<dbReference type="STRING" id="1307763.L21SP4_01094"/>
<keyword evidence="4" id="KW-1185">Reference proteome</keyword>
<proteinExistence type="predicted"/>
<gene>
    <name evidence="3" type="ORF">L21SP4_01094</name>
</gene>
<evidence type="ECO:0000256" key="1">
    <source>
        <dbReference type="SAM" id="SignalP"/>
    </source>
</evidence>
<dbReference type="Proteomes" id="UP000035268">
    <property type="component" value="Chromosome"/>
</dbReference>
<dbReference type="Gene3D" id="3.40.250.10">
    <property type="entry name" value="Rhodanese-like domain"/>
    <property type="match status" value="1"/>
</dbReference>
<sequence precursor="true">MRKSTLNTITASAVALLLIGPAAGVYAGCGSCGGGEGHTHEEPEMKSCSSGKAACPSSKGECGTGGKACADKSEAKCAQSGPACEGGACKADYGRKGHQGQAEADVAKLNTAAMKAVVASGGAVILDARSGKYDDGLRLPGAKQLAPGSSRKVVARHIPNKQSLVVTYCSNLQCPASHKLARHLQKLGYENVVKYPQGIEGWIEAGGRVVE</sequence>
<accession>A0A0G3ED14</accession>
<evidence type="ECO:0000313" key="4">
    <source>
        <dbReference type="Proteomes" id="UP000035268"/>
    </source>
</evidence>
<feature type="signal peptide" evidence="1">
    <location>
        <begin position="1"/>
        <end position="27"/>
    </location>
</feature>
<dbReference type="OrthoDB" id="9800872at2"/>
<reference evidence="3 4" key="2">
    <citation type="journal article" date="2016" name="ISME J.">
        <title>Characterization of the first cultured representative of Verrucomicrobia subdivision 5 indicates the proposal of a novel phylum.</title>
        <authorList>
            <person name="Spring S."/>
            <person name="Bunk B."/>
            <person name="Sproer C."/>
            <person name="Schumann P."/>
            <person name="Rohde M."/>
            <person name="Tindall B.J."/>
            <person name="Klenk H.P."/>
        </authorList>
    </citation>
    <scope>NUCLEOTIDE SEQUENCE [LARGE SCALE GENOMIC DNA]</scope>
    <source>
        <strain evidence="3 4">L21-Fru-AB</strain>
    </source>
</reference>
<dbReference type="SUPFAM" id="SSF52821">
    <property type="entry name" value="Rhodanese/Cell cycle control phosphatase"/>
    <property type="match status" value="1"/>
</dbReference>
<feature type="domain" description="Rhodanese" evidence="2">
    <location>
        <begin position="119"/>
        <end position="211"/>
    </location>
</feature>
<dbReference type="InterPro" id="IPR036873">
    <property type="entry name" value="Rhodanese-like_dom_sf"/>
</dbReference>
<evidence type="ECO:0000259" key="2">
    <source>
        <dbReference type="PROSITE" id="PS50206"/>
    </source>
</evidence>
<feature type="chain" id="PRO_5005184176" evidence="1">
    <location>
        <begin position="28"/>
        <end position="211"/>
    </location>
</feature>
<dbReference type="InterPro" id="IPR001763">
    <property type="entry name" value="Rhodanese-like_dom"/>
</dbReference>
<dbReference type="CDD" id="cd00158">
    <property type="entry name" value="RHOD"/>
    <property type="match status" value="1"/>
</dbReference>
<reference evidence="4" key="1">
    <citation type="submission" date="2015-02" db="EMBL/GenBank/DDBJ databases">
        <title>Description and complete genome sequence of the first cultured representative of the subdivision 5 of the Verrucomicrobia phylum.</title>
        <authorList>
            <person name="Spring S."/>
            <person name="Bunk B."/>
            <person name="Sproer C."/>
            <person name="Klenk H.-P."/>
        </authorList>
    </citation>
    <scope>NUCLEOTIDE SEQUENCE [LARGE SCALE GENOMIC DNA]</scope>
    <source>
        <strain evidence="4">L21-Fru-AB</strain>
    </source>
</reference>
<dbReference type="KEGG" id="vbl:L21SP4_01094"/>
<dbReference type="PROSITE" id="PS50206">
    <property type="entry name" value="RHODANESE_3"/>
    <property type="match status" value="1"/>
</dbReference>
<protein>
    <submittedName>
        <fullName evidence="3">Molybdopterin biosynthesis protein MoeB</fullName>
    </submittedName>
</protein>
<dbReference type="RefSeq" id="WP_160300688.1">
    <property type="nucleotide sequence ID" value="NZ_CP010904.1"/>
</dbReference>
<dbReference type="AlphaFoldDB" id="A0A0G3ED14"/>
<dbReference type="EMBL" id="CP010904">
    <property type="protein sequence ID" value="AKJ64346.1"/>
    <property type="molecule type" value="Genomic_DNA"/>
</dbReference>
<organism evidence="3 4">
    <name type="scientific">Kiritimatiella glycovorans</name>
    <dbReference type="NCBI Taxonomy" id="1307763"/>
    <lineage>
        <taxon>Bacteria</taxon>
        <taxon>Pseudomonadati</taxon>
        <taxon>Kiritimatiellota</taxon>
        <taxon>Kiritimatiellia</taxon>
        <taxon>Kiritimatiellales</taxon>
        <taxon>Kiritimatiellaceae</taxon>
        <taxon>Kiritimatiella</taxon>
    </lineage>
</organism>
<keyword evidence="1" id="KW-0732">Signal</keyword>
<dbReference type="Pfam" id="PF00581">
    <property type="entry name" value="Rhodanese"/>
    <property type="match status" value="1"/>
</dbReference>
<evidence type="ECO:0000313" key="3">
    <source>
        <dbReference type="EMBL" id="AKJ64346.1"/>
    </source>
</evidence>
<name>A0A0G3ED14_9BACT</name>